<dbReference type="CDD" id="cd06462">
    <property type="entry name" value="Peptidase_S24_S26"/>
    <property type="match status" value="1"/>
</dbReference>
<evidence type="ECO:0000259" key="1">
    <source>
        <dbReference type="Pfam" id="PF00717"/>
    </source>
</evidence>
<dbReference type="Gene3D" id="2.10.109.10">
    <property type="entry name" value="Umud Fragment, subunit A"/>
    <property type="match status" value="1"/>
</dbReference>
<dbReference type="EMBL" id="JACCAC010000001">
    <property type="protein sequence ID" value="NYG55408.1"/>
    <property type="molecule type" value="Genomic_DNA"/>
</dbReference>
<keyword evidence="3" id="KW-1185">Reference proteome</keyword>
<dbReference type="InterPro" id="IPR036286">
    <property type="entry name" value="LexA/Signal_pep-like_sf"/>
</dbReference>
<accession>A0A7Y9UKH9</accession>
<comment type="caution">
    <text evidence="2">The sequence shown here is derived from an EMBL/GenBank/DDBJ whole genome shotgun (WGS) entry which is preliminary data.</text>
</comment>
<organism evidence="2 3">
    <name type="scientific">Nocardioides perillae</name>
    <dbReference type="NCBI Taxonomy" id="1119534"/>
    <lineage>
        <taxon>Bacteria</taxon>
        <taxon>Bacillati</taxon>
        <taxon>Actinomycetota</taxon>
        <taxon>Actinomycetes</taxon>
        <taxon>Propionibacteriales</taxon>
        <taxon>Nocardioidaceae</taxon>
        <taxon>Nocardioides</taxon>
    </lineage>
</organism>
<dbReference type="AlphaFoldDB" id="A0A7Y9UKH9"/>
<feature type="domain" description="Peptidase S24/S26A/S26B/S26C" evidence="1">
    <location>
        <begin position="18"/>
        <end position="91"/>
    </location>
</feature>
<name>A0A7Y9UKH9_9ACTN</name>
<dbReference type="Proteomes" id="UP000544110">
    <property type="component" value="Unassembled WGS sequence"/>
</dbReference>
<dbReference type="RefSeq" id="WP_343049202.1">
    <property type="nucleotide sequence ID" value="NZ_JACCAC010000001.1"/>
</dbReference>
<dbReference type="Pfam" id="PF00717">
    <property type="entry name" value="Peptidase_S24"/>
    <property type="match status" value="1"/>
</dbReference>
<gene>
    <name evidence="2" type="ORF">BJ989_001712</name>
</gene>
<reference evidence="2 3" key="1">
    <citation type="submission" date="2020-07" db="EMBL/GenBank/DDBJ databases">
        <title>Sequencing the genomes of 1000 actinobacteria strains.</title>
        <authorList>
            <person name="Klenk H.-P."/>
        </authorList>
    </citation>
    <scope>NUCLEOTIDE SEQUENCE [LARGE SCALE GENOMIC DNA]</scope>
    <source>
        <strain evidence="2 3">DSM 24552</strain>
    </source>
</reference>
<sequence length="123" mass="13320">MRGRQRGSAHPSGDPVARRRRLGFAVVSGASMQPLLRPGDRLLVVHGRRPRAGAVTVARFADGTVVVKRAVERRTTRGGAPGWWLLSEDPAVGVDSRHRGPVPDDDVLAVAVARVWPAPRLLR</sequence>
<proteinExistence type="predicted"/>
<dbReference type="SUPFAM" id="SSF51306">
    <property type="entry name" value="LexA/Signal peptidase"/>
    <property type="match status" value="1"/>
</dbReference>
<evidence type="ECO:0000313" key="3">
    <source>
        <dbReference type="Proteomes" id="UP000544110"/>
    </source>
</evidence>
<protein>
    <recommendedName>
        <fullName evidence="1">Peptidase S24/S26A/S26B/S26C domain-containing protein</fullName>
    </recommendedName>
</protein>
<dbReference type="InterPro" id="IPR015927">
    <property type="entry name" value="Peptidase_S24_S26A/B/C"/>
</dbReference>
<evidence type="ECO:0000313" key="2">
    <source>
        <dbReference type="EMBL" id="NYG55408.1"/>
    </source>
</evidence>